<evidence type="ECO:0000256" key="1">
    <source>
        <dbReference type="SAM" id="SignalP"/>
    </source>
</evidence>
<dbReference type="PANTHER" id="PTHR36842:SF1">
    <property type="entry name" value="PROTEIN TOLB"/>
    <property type="match status" value="1"/>
</dbReference>
<organism evidence="2 3">
    <name type="scientific">Streptomyces longispororuber</name>
    <dbReference type="NCBI Taxonomy" id="68230"/>
    <lineage>
        <taxon>Bacteria</taxon>
        <taxon>Bacillati</taxon>
        <taxon>Actinomycetota</taxon>
        <taxon>Actinomycetes</taxon>
        <taxon>Kitasatosporales</taxon>
        <taxon>Streptomycetaceae</taxon>
        <taxon>Streptomyces</taxon>
    </lineage>
</organism>
<sequence>MRGHAKRGSTRRLRGALSAAVAVCAVTAALPAAASAEARGVADDPGAGVERISVAADGTQGDGGSAGASITPDGRHVVFTSAAKNLVPGSPPQGDVPYVRDRAAGQIKRVGSYTPLQPPVISGDGAYLAYATQWMRDVRIFSHQVSTGAIAGVNCSAHSCGQPSLSADGRHLALALTFRPPLSGQRVEVQDWGTGATETVADLGHTSAARPSISGDGRRVAYQDGKAGDVFVWDRTTGTSTGPLEGPATTASLVQLSDDGGKVVHRSGPDTYVHDVGSGTAQLVPNVKGLAIDPTGRHLLYAPHDTTGPALVLRNLYTGTDRTVSQQPATAGVDAVSADGRHVVFQSAADDIVPGDTNGTSDVFIRHFPALPEG</sequence>
<proteinExistence type="predicted"/>
<accession>A0A919A8U9</accession>
<reference evidence="2" key="2">
    <citation type="submission" date="2020-09" db="EMBL/GenBank/DDBJ databases">
        <authorList>
            <person name="Sun Q."/>
            <person name="Ohkuma M."/>
        </authorList>
    </citation>
    <scope>NUCLEOTIDE SEQUENCE</scope>
    <source>
        <strain evidence="2">JCM 4784</strain>
    </source>
</reference>
<dbReference type="EMBL" id="BNBT01000179">
    <property type="protein sequence ID" value="GHE92052.1"/>
    <property type="molecule type" value="Genomic_DNA"/>
</dbReference>
<feature type="chain" id="PRO_5037426110" description="WD40 repeat protein" evidence="1">
    <location>
        <begin position="35"/>
        <end position="374"/>
    </location>
</feature>
<evidence type="ECO:0000313" key="3">
    <source>
        <dbReference type="Proteomes" id="UP000608024"/>
    </source>
</evidence>
<reference evidence="2" key="1">
    <citation type="journal article" date="2014" name="Int. J. Syst. Evol. Microbiol.">
        <title>Complete genome sequence of Corynebacterium casei LMG S-19264T (=DSM 44701T), isolated from a smear-ripened cheese.</title>
        <authorList>
            <consortium name="US DOE Joint Genome Institute (JGI-PGF)"/>
            <person name="Walter F."/>
            <person name="Albersmeier A."/>
            <person name="Kalinowski J."/>
            <person name="Ruckert C."/>
        </authorList>
    </citation>
    <scope>NUCLEOTIDE SEQUENCE</scope>
    <source>
        <strain evidence="2">JCM 4784</strain>
    </source>
</reference>
<dbReference type="SUPFAM" id="SSF82171">
    <property type="entry name" value="DPP6 N-terminal domain-like"/>
    <property type="match status" value="1"/>
</dbReference>
<evidence type="ECO:0000313" key="2">
    <source>
        <dbReference type="EMBL" id="GHE92052.1"/>
    </source>
</evidence>
<dbReference type="Gene3D" id="2.120.10.30">
    <property type="entry name" value="TolB, C-terminal domain"/>
    <property type="match status" value="2"/>
</dbReference>
<dbReference type="Proteomes" id="UP000608024">
    <property type="component" value="Unassembled WGS sequence"/>
</dbReference>
<dbReference type="RefSeq" id="WP_190140022.1">
    <property type="nucleotide sequence ID" value="NZ_BNBT01000179.1"/>
</dbReference>
<dbReference type="InterPro" id="IPR011042">
    <property type="entry name" value="6-blade_b-propeller_TolB-like"/>
</dbReference>
<name>A0A919A8U9_9ACTN</name>
<dbReference type="PANTHER" id="PTHR36842">
    <property type="entry name" value="PROTEIN TOLB HOMOLOG"/>
    <property type="match status" value="1"/>
</dbReference>
<dbReference type="AlphaFoldDB" id="A0A919A8U9"/>
<keyword evidence="1" id="KW-0732">Signal</keyword>
<keyword evidence="3" id="KW-1185">Reference proteome</keyword>
<gene>
    <name evidence="2" type="ORF">GCM10018785_68010</name>
</gene>
<evidence type="ECO:0008006" key="4">
    <source>
        <dbReference type="Google" id="ProtNLM"/>
    </source>
</evidence>
<protein>
    <recommendedName>
        <fullName evidence="4">WD40 repeat protein</fullName>
    </recommendedName>
</protein>
<feature type="signal peptide" evidence="1">
    <location>
        <begin position="1"/>
        <end position="34"/>
    </location>
</feature>
<comment type="caution">
    <text evidence="2">The sequence shown here is derived from an EMBL/GenBank/DDBJ whole genome shotgun (WGS) entry which is preliminary data.</text>
</comment>